<evidence type="ECO:0000256" key="3">
    <source>
        <dbReference type="ARBA" id="ARBA00022857"/>
    </source>
</evidence>
<evidence type="ECO:0000256" key="8">
    <source>
        <dbReference type="ARBA" id="ARBA00023264"/>
    </source>
</evidence>
<keyword evidence="5 13" id="KW-0520">NAD</keyword>
<dbReference type="HAMAP" id="MF_00394">
    <property type="entry name" value="NAD_Glyc3P_dehydrog"/>
    <property type="match status" value="1"/>
</dbReference>
<dbReference type="EMBL" id="LKET01000032">
    <property type="protein sequence ID" value="KPU44015.1"/>
    <property type="molecule type" value="Genomic_DNA"/>
</dbReference>
<feature type="binding site" evidence="15">
    <location>
        <begin position="253"/>
        <end position="254"/>
    </location>
    <ligand>
        <name>substrate</name>
    </ligand>
</feature>
<dbReference type="Pfam" id="PF01210">
    <property type="entry name" value="NAD_Gly3P_dh_N"/>
    <property type="match status" value="1"/>
</dbReference>
<dbReference type="GO" id="GO:0008654">
    <property type="term" value="P:phospholipid biosynthetic process"/>
    <property type="evidence" value="ECO:0007669"/>
    <property type="project" value="UniProtKB-KW"/>
</dbReference>
<keyword evidence="3 13" id="KW-0521">NADP</keyword>
<sequence length="346" mass="37992">MSKVSVIGAGSWGTALSILLAKKGLRVSIWDRNDGLLNDIKKARENIKYLPGVIIPQNVEVYPDIIECIKDTDLIVLGVPSHAIREICKNIKGSLNDGQKIVSIAKGIENDTYLRMSQVIEEETGINDVCVLSGPSHAEEVSRDIPTTVVVSSRKRTVAEYVQDIFMTPKFRVYTNPDITGVELGGAIKNIIALAAGISDGLGYGDNTKAALMTRGLAEMTRLGVAMGADTFTFSGLSGIGDLIVTCTSMHSRNRRAGILIGQGKSVNEALTEVKMVVEGVKTTKAAYELSKRYQVEMPITEKLYEVLFQDKNPKYAVTELMLREKTIELHENEEVVTREQKSWEL</sequence>
<dbReference type="InterPro" id="IPR008927">
    <property type="entry name" value="6-PGluconate_DH-like_C_sf"/>
</dbReference>
<organism evidence="20 21">
    <name type="scientific">Oxobacter pfennigii</name>
    <dbReference type="NCBI Taxonomy" id="36849"/>
    <lineage>
        <taxon>Bacteria</taxon>
        <taxon>Bacillati</taxon>
        <taxon>Bacillota</taxon>
        <taxon>Clostridia</taxon>
        <taxon>Eubacteriales</taxon>
        <taxon>Clostridiaceae</taxon>
        <taxon>Oxobacter</taxon>
    </lineage>
</organism>
<feature type="binding site" evidence="13">
    <location>
        <position position="138"/>
    </location>
    <ligand>
        <name>NADPH</name>
        <dbReference type="ChEBI" id="CHEBI:57783"/>
    </ligand>
</feature>
<dbReference type="NCBIfam" id="NF000942">
    <property type="entry name" value="PRK00094.1-4"/>
    <property type="match status" value="1"/>
</dbReference>
<evidence type="ECO:0000256" key="5">
    <source>
        <dbReference type="ARBA" id="ARBA00023027"/>
    </source>
</evidence>
<comment type="function">
    <text evidence="13">Catalyzes the reduction of the glycolytic intermediate dihydroxyacetone phosphate (DHAP) to sn-glycerol 3-phosphate (G3P), the key precursor for phospholipid synthesis.</text>
</comment>
<protein>
    <recommendedName>
        <fullName evidence="11 13">Glycerol-3-phosphate dehydrogenase [NAD(P)+]</fullName>
        <ecNumber evidence="10 13">1.1.1.94</ecNumber>
    </recommendedName>
    <alternativeName>
        <fullName evidence="13">NAD(P)(+)-dependent glycerol-3-phosphate dehydrogenase</fullName>
    </alternativeName>
    <alternativeName>
        <fullName evidence="12 13">NAD(P)H-dependent dihydroxyacetone-phosphate reductase</fullName>
    </alternativeName>
</protein>
<comment type="catalytic activity">
    <reaction evidence="9">
        <text>sn-glycerol 3-phosphate + NADP(+) = dihydroxyacetone phosphate + NADPH + H(+)</text>
        <dbReference type="Rhea" id="RHEA:11096"/>
        <dbReference type="ChEBI" id="CHEBI:15378"/>
        <dbReference type="ChEBI" id="CHEBI:57597"/>
        <dbReference type="ChEBI" id="CHEBI:57642"/>
        <dbReference type="ChEBI" id="CHEBI:57783"/>
        <dbReference type="ChEBI" id="CHEBI:58349"/>
        <dbReference type="EC" id="1.1.1.94"/>
    </reaction>
    <physiologicalReaction direction="right-to-left" evidence="9">
        <dbReference type="Rhea" id="RHEA:11098"/>
    </physiologicalReaction>
</comment>
<comment type="catalytic activity">
    <reaction evidence="13">
        <text>sn-glycerol 3-phosphate + NAD(+) = dihydroxyacetone phosphate + NADH + H(+)</text>
        <dbReference type="Rhea" id="RHEA:11092"/>
        <dbReference type="ChEBI" id="CHEBI:15378"/>
        <dbReference type="ChEBI" id="CHEBI:57540"/>
        <dbReference type="ChEBI" id="CHEBI:57597"/>
        <dbReference type="ChEBI" id="CHEBI:57642"/>
        <dbReference type="ChEBI" id="CHEBI:57945"/>
        <dbReference type="EC" id="1.1.1.94"/>
    </reaction>
</comment>
<feature type="domain" description="Glycerol-3-phosphate dehydrogenase NAD-dependent C-terminal" evidence="19">
    <location>
        <begin position="178"/>
        <end position="318"/>
    </location>
</feature>
<evidence type="ECO:0000256" key="7">
    <source>
        <dbReference type="ARBA" id="ARBA00023209"/>
    </source>
</evidence>
<dbReference type="NCBIfam" id="NF000940">
    <property type="entry name" value="PRK00094.1-2"/>
    <property type="match status" value="1"/>
</dbReference>
<dbReference type="SUPFAM" id="SSF48179">
    <property type="entry name" value="6-phosphogluconate dehydrogenase C-terminal domain-like"/>
    <property type="match status" value="1"/>
</dbReference>
<feature type="domain" description="Glycerol-3-phosphate dehydrogenase NAD-dependent N-terminal" evidence="18">
    <location>
        <begin position="3"/>
        <end position="157"/>
    </location>
</feature>
<evidence type="ECO:0000259" key="19">
    <source>
        <dbReference type="Pfam" id="PF07479"/>
    </source>
</evidence>
<comment type="caution">
    <text evidence="20">The sequence shown here is derived from an EMBL/GenBank/DDBJ whole genome shotgun (WGS) entry which is preliminary data.</text>
</comment>
<dbReference type="UniPathway" id="UPA00940"/>
<dbReference type="PIRSF" id="PIRSF000114">
    <property type="entry name" value="Glycerol-3-P_dh"/>
    <property type="match status" value="1"/>
</dbReference>
<dbReference type="InterPro" id="IPR006168">
    <property type="entry name" value="G3P_DH_NAD-dep"/>
</dbReference>
<feature type="binding site" evidence="13">
    <location>
        <position position="277"/>
    </location>
    <ligand>
        <name>NADPH</name>
        <dbReference type="ChEBI" id="CHEBI:57783"/>
    </ligand>
</feature>
<dbReference type="PANTHER" id="PTHR11728">
    <property type="entry name" value="GLYCEROL-3-PHOSPHATE DEHYDROGENASE"/>
    <property type="match status" value="1"/>
</dbReference>
<evidence type="ECO:0000256" key="9">
    <source>
        <dbReference type="ARBA" id="ARBA00052716"/>
    </source>
</evidence>
<feature type="binding site" evidence="15">
    <location>
        <position position="106"/>
    </location>
    <ligand>
        <name>substrate</name>
    </ligand>
</feature>
<feature type="binding site" evidence="13">
    <location>
        <position position="32"/>
    </location>
    <ligand>
        <name>NADPH</name>
        <dbReference type="ChEBI" id="CHEBI:57783"/>
    </ligand>
</feature>
<gene>
    <name evidence="13 20" type="primary">gpsA</name>
    <name evidence="20" type="ORF">OXPF_21810</name>
</gene>
<feature type="binding site" evidence="13">
    <location>
        <position position="11"/>
    </location>
    <ligand>
        <name>NADPH</name>
        <dbReference type="ChEBI" id="CHEBI:57783"/>
    </ligand>
</feature>
<feature type="binding site" evidence="13">
    <location>
        <position position="106"/>
    </location>
    <ligand>
        <name>sn-glycerol 3-phosphate</name>
        <dbReference type="ChEBI" id="CHEBI:57597"/>
    </ligand>
</feature>
<dbReference type="InterPro" id="IPR036291">
    <property type="entry name" value="NAD(P)-bd_dom_sf"/>
</dbReference>
<dbReference type="GO" id="GO:0005975">
    <property type="term" value="P:carbohydrate metabolic process"/>
    <property type="evidence" value="ECO:0007669"/>
    <property type="project" value="InterPro"/>
</dbReference>
<dbReference type="GO" id="GO:0005829">
    <property type="term" value="C:cytosol"/>
    <property type="evidence" value="ECO:0007669"/>
    <property type="project" value="TreeGrafter"/>
</dbReference>
<feature type="binding site" evidence="13">
    <location>
        <position position="252"/>
    </location>
    <ligand>
        <name>sn-glycerol 3-phosphate</name>
        <dbReference type="ChEBI" id="CHEBI:57597"/>
    </ligand>
</feature>
<feature type="binding site" evidence="13">
    <location>
        <position position="254"/>
    </location>
    <ligand>
        <name>sn-glycerol 3-phosphate</name>
        <dbReference type="ChEBI" id="CHEBI:57597"/>
    </ligand>
</feature>
<dbReference type="SUPFAM" id="SSF51735">
    <property type="entry name" value="NAD(P)-binding Rossmann-fold domains"/>
    <property type="match status" value="1"/>
</dbReference>
<dbReference type="PANTHER" id="PTHR11728:SF1">
    <property type="entry name" value="GLYCEROL-3-PHOSPHATE DEHYDROGENASE [NAD(+)] 2, CHLOROPLASTIC"/>
    <property type="match status" value="1"/>
</dbReference>
<evidence type="ECO:0000256" key="13">
    <source>
        <dbReference type="HAMAP-Rule" id="MF_00394"/>
    </source>
</evidence>
<evidence type="ECO:0000256" key="14">
    <source>
        <dbReference type="PIRSR" id="PIRSR000114-1"/>
    </source>
</evidence>
<keyword evidence="13" id="KW-0963">Cytoplasm</keyword>
<evidence type="ECO:0000259" key="18">
    <source>
        <dbReference type="Pfam" id="PF01210"/>
    </source>
</evidence>
<dbReference type="AlphaFoldDB" id="A0A0P8W5Q1"/>
<dbReference type="GO" id="GO:0046168">
    <property type="term" value="P:glycerol-3-phosphate catabolic process"/>
    <property type="evidence" value="ECO:0007669"/>
    <property type="project" value="InterPro"/>
</dbReference>
<name>A0A0P8W5Q1_9CLOT</name>
<feature type="binding site" evidence="13">
    <location>
        <position position="136"/>
    </location>
    <ligand>
        <name>sn-glycerol 3-phosphate</name>
        <dbReference type="ChEBI" id="CHEBI:57597"/>
    </ligand>
</feature>
<dbReference type="InterPro" id="IPR006109">
    <property type="entry name" value="G3P_DH_NAD-dep_C"/>
</dbReference>
<evidence type="ECO:0000256" key="11">
    <source>
        <dbReference type="ARBA" id="ARBA00069372"/>
    </source>
</evidence>
<feature type="binding site" evidence="13">
    <location>
        <position position="279"/>
    </location>
    <ligand>
        <name>NADPH</name>
        <dbReference type="ChEBI" id="CHEBI:57783"/>
    </ligand>
</feature>
<keyword evidence="13" id="KW-0547">Nucleotide-binding</keyword>
<feature type="binding site" evidence="13">
    <location>
        <position position="49"/>
    </location>
    <ligand>
        <name>NADPH</name>
        <dbReference type="ChEBI" id="CHEBI:57783"/>
    </ligand>
</feature>
<dbReference type="InterPro" id="IPR011128">
    <property type="entry name" value="G3P_DH_NAD-dep_N"/>
</dbReference>
<dbReference type="OrthoDB" id="9812273at2"/>
<comment type="subcellular location">
    <subcellularLocation>
        <location evidence="13">Cytoplasm</location>
    </subcellularLocation>
</comment>
<proteinExistence type="inferred from homology"/>
<dbReference type="FunFam" id="1.10.1040.10:FF:000001">
    <property type="entry name" value="Glycerol-3-phosphate dehydrogenase [NAD(P)+]"/>
    <property type="match status" value="1"/>
</dbReference>
<evidence type="ECO:0000256" key="6">
    <source>
        <dbReference type="ARBA" id="ARBA00023098"/>
    </source>
</evidence>
<dbReference type="NCBIfam" id="NF000941">
    <property type="entry name" value="PRK00094.1-3"/>
    <property type="match status" value="1"/>
</dbReference>
<feature type="binding site" evidence="16">
    <location>
        <position position="138"/>
    </location>
    <ligand>
        <name>NAD(+)</name>
        <dbReference type="ChEBI" id="CHEBI:57540"/>
    </ligand>
</feature>
<dbReference type="Proteomes" id="UP000050326">
    <property type="component" value="Unassembled WGS sequence"/>
</dbReference>
<dbReference type="GO" id="GO:0141153">
    <property type="term" value="F:glycerol-3-phosphate dehydrogenase (NADP+) activity"/>
    <property type="evidence" value="ECO:0007669"/>
    <property type="project" value="RHEA"/>
</dbReference>
<feature type="active site" description="Proton acceptor" evidence="13 14">
    <location>
        <position position="189"/>
    </location>
</feature>
<evidence type="ECO:0000256" key="1">
    <source>
        <dbReference type="ARBA" id="ARBA00011009"/>
    </source>
</evidence>
<comment type="pathway">
    <text evidence="13">Membrane lipid metabolism; glycerophospholipid metabolism.</text>
</comment>
<evidence type="ECO:0000256" key="15">
    <source>
        <dbReference type="PIRSR" id="PIRSR000114-2"/>
    </source>
</evidence>
<feature type="binding site" evidence="13">
    <location>
        <position position="106"/>
    </location>
    <ligand>
        <name>NADPH</name>
        <dbReference type="ChEBI" id="CHEBI:57783"/>
    </ligand>
</feature>
<evidence type="ECO:0000256" key="17">
    <source>
        <dbReference type="RuleBase" id="RU000437"/>
    </source>
</evidence>
<keyword evidence="21" id="KW-1185">Reference proteome</keyword>
<keyword evidence="8 13" id="KW-1208">Phospholipid metabolism</keyword>
<dbReference type="PROSITE" id="PS00957">
    <property type="entry name" value="NAD_G3PDH"/>
    <property type="match status" value="1"/>
</dbReference>
<dbReference type="GO" id="GO:0006650">
    <property type="term" value="P:glycerophospholipid metabolic process"/>
    <property type="evidence" value="ECO:0007669"/>
    <property type="project" value="UniProtKB-UniRule"/>
</dbReference>
<keyword evidence="7 13" id="KW-0594">Phospholipid biosynthesis</keyword>
<feature type="binding site" evidence="16">
    <location>
        <position position="253"/>
    </location>
    <ligand>
        <name>NAD(+)</name>
        <dbReference type="ChEBI" id="CHEBI:57540"/>
    </ligand>
</feature>
<keyword evidence="6 13" id="KW-0443">Lipid metabolism</keyword>
<dbReference type="EC" id="1.1.1.94" evidence="10 13"/>
<dbReference type="GO" id="GO:0141152">
    <property type="term" value="F:glycerol-3-phosphate dehydrogenase (NAD+) activity"/>
    <property type="evidence" value="ECO:0007669"/>
    <property type="project" value="RHEA"/>
</dbReference>
<feature type="binding site" evidence="13">
    <location>
        <position position="134"/>
    </location>
    <ligand>
        <name>sn-glycerol 3-phosphate</name>
        <dbReference type="ChEBI" id="CHEBI:57597"/>
    </ligand>
</feature>
<dbReference type="Pfam" id="PF07479">
    <property type="entry name" value="NAD_Gly3P_dh_C"/>
    <property type="match status" value="1"/>
</dbReference>
<evidence type="ECO:0000313" key="20">
    <source>
        <dbReference type="EMBL" id="KPU44015.1"/>
    </source>
</evidence>
<dbReference type="PRINTS" id="PR00077">
    <property type="entry name" value="GPDHDRGNASE"/>
</dbReference>
<feature type="binding site" evidence="13">
    <location>
        <position position="242"/>
    </location>
    <ligand>
        <name>sn-glycerol 3-phosphate</name>
        <dbReference type="ChEBI" id="CHEBI:57597"/>
    </ligand>
</feature>
<comment type="caution">
    <text evidence="13">Lacks conserved residue(s) required for the propagation of feature annotation.</text>
</comment>
<dbReference type="FunFam" id="3.40.50.720:FF:000019">
    <property type="entry name" value="Glycerol-3-phosphate dehydrogenase [NAD(P)+]"/>
    <property type="match status" value="1"/>
</dbReference>
<dbReference type="PATRIC" id="fig|36849.3.peg.2301"/>
<comment type="similarity">
    <text evidence="1 13 17">Belongs to the NAD-dependent glycerol-3-phosphate dehydrogenase family.</text>
</comment>
<evidence type="ECO:0000313" key="21">
    <source>
        <dbReference type="Proteomes" id="UP000050326"/>
    </source>
</evidence>
<evidence type="ECO:0000256" key="16">
    <source>
        <dbReference type="PIRSR" id="PIRSR000114-3"/>
    </source>
</evidence>
<dbReference type="Gene3D" id="3.40.50.720">
    <property type="entry name" value="NAD(P)-binding Rossmann-like Domain"/>
    <property type="match status" value="1"/>
</dbReference>
<dbReference type="STRING" id="36849.OXPF_21810"/>
<dbReference type="InterPro" id="IPR013328">
    <property type="entry name" value="6PGD_dom2"/>
</dbReference>
<feature type="binding site" evidence="13">
    <location>
        <position position="253"/>
    </location>
    <ligand>
        <name>NADPH</name>
        <dbReference type="ChEBI" id="CHEBI:57783"/>
    </ligand>
</feature>
<evidence type="ECO:0000256" key="4">
    <source>
        <dbReference type="ARBA" id="ARBA00023002"/>
    </source>
</evidence>
<dbReference type="GO" id="GO:0046167">
    <property type="term" value="P:glycerol-3-phosphate biosynthetic process"/>
    <property type="evidence" value="ECO:0007669"/>
    <property type="project" value="UniProtKB-UniRule"/>
</dbReference>
<feature type="binding site" evidence="13">
    <location>
        <position position="12"/>
    </location>
    <ligand>
        <name>NADPH</name>
        <dbReference type="ChEBI" id="CHEBI:57783"/>
    </ligand>
</feature>
<reference evidence="20 21" key="1">
    <citation type="submission" date="2015-09" db="EMBL/GenBank/DDBJ databases">
        <title>Genome sequence of Oxobacter pfennigii DSM 3222.</title>
        <authorList>
            <person name="Poehlein A."/>
            <person name="Bengelsdorf F.R."/>
            <person name="Schiel-Bengelsdorf B."/>
            <person name="Duerre P."/>
            <person name="Daniel R."/>
        </authorList>
    </citation>
    <scope>NUCLEOTIDE SEQUENCE [LARGE SCALE GENOMIC DNA]</scope>
    <source>
        <strain evidence="20 21">DSM 3222</strain>
    </source>
</reference>
<evidence type="ECO:0000256" key="12">
    <source>
        <dbReference type="ARBA" id="ARBA00080511"/>
    </source>
</evidence>
<keyword evidence="2 13" id="KW-0444">Lipid biosynthesis</keyword>
<evidence type="ECO:0000256" key="10">
    <source>
        <dbReference type="ARBA" id="ARBA00066687"/>
    </source>
</evidence>
<evidence type="ECO:0000256" key="2">
    <source>
        <dbReference type="ARBA" id="ARBA00022516"/>
    </source>
</evidence>
<dbReference type="GO" id="GO:0051287">
    <property type="term" value="F:NAD binding"/>
    <property type="evidence" value="ECO:0007669"/>
    <property type="project" value="InterPro"/>
</dbReference>
<accession>A0A0P8W5Q1</accession>
<dbReference type="RefSeq" id="WP_054875221.1">
    <property type="nucleotide sequence ID" value="NZ_LKET01000032.1"/>
</dbReference>
<feature type="binding site" evidence="13">
    <location>
        <position position="253"/>
    </location>
    <ligand>
        <name>sn-glycerol 3-phosphate</name>
        <dbReference type="ChEBI" id="CHEBI:57597"/>
    </ligand>
</feature>
<feature type="binding site" evidence="16">
    <location>
        <begin position="8"/>
        <end position="13"/>
    </location>
    <ligand>
        <name>NAD(+)</name>
        <dbReference type="ChEBI" id="CHEBI:57540"/>
    </ligand>
</feature>
<keyword evidence="4 13" id="KW-0560">Oxidoreductase</keyword>
<dbReference type="Gene3D" id="1.10.1040.10">
    <property type="entry name" value="N-(1-d-carboxylethyl)-l-norvaline Dehydrogenase, domain 2"/>
    <property type="match status" value="1"/>
</dbReference>
<feature type="binding site" evidence="13">
    <location>
        <position position="189"/>
    </location>
    <ligand>
        <name>sn-glycerol 3-phosphate</name>
        <dbReference type="ChEBI" id="CHEBI:57597"/>
    </ligand>
</feature>